<keyword evidence="3" id="KW-1185">Reference proteome</keyword>
<reference evidence="3" key="1">
    <citation type="journal article" date="2019" name="Int. J. Syst. Evol. Microbiol.">
        <title>The Global Catalogue of Microorganisms (GCM) 10K type strain sequencing project: providing services to taxonomists for standard genome sequencing and annotation.</title>
        <authorList>
            <consortium name="The Broad Institute Genomics Platform"/>
            <consortium name="The Broad Institute Genome Sequencing Center for Infectious Disease"/>
            <person name="Wu L."/>
            <person name="Ma J."/>
        </authorList>
    </citation>
    <scope>NUCLEOTIDE SEQUENCE [LARGE SCALE GENOMIC DNA]</scope>
    <source>
        <strain evidence="3">NBRC 108565</strain>
    </source>
</reference>
<keyword evidence="1" id="KW-0175">Coiled coil</keyword>
<dbReference type="Gene3D" id="1.10.287.1060">
    <property type="entry name" value="ESAT-6-like"/>
    <property type="match status" value="1"/>
</dbReference>
<dbReference type="RefSeq" id="WP_286218447.1">
    <property type="nucleotide sequence ID" value="NZ_AP027729.1"/>
</dbReference>
<dbReference type="Proteomes" id="UP001321475">
    <property type="component" value="Chromosome"/>
</dbReference>
<evidence type="ECO:0000313" key="3">
    <source>
        <dbReference type="Proteomes" id="UP001321475"/>
    </source>
</evidence>
<dbReference type="EMBL" id="AP027729">
    <property type="protein sequence ID" value="BDZ41245.1"/>
    <property type="molecule type" value="Genomic_DNA"/>
</dbReference>
<dbReference type="InterPro" id="IPR010310">
    <property type="entry name" value="T7SS_ESAT-6-like"/>
</dbReference>
<sequence length="98" mass="10274">MANMNVTYDEMTSAADRLAAGQQDLTDMLEQLKAQVNDLVSSGFVTDQASGAFQASYEEFTGASVQAVSGIESMVSYLKNAAQTLGDVDSQLAAGIRG</sequence>
<accession>A0ABN6X8U5</accession>
<feature type="coiled-coil region" evidence="1">
    <location>
        <begin position="15"/>
        <end position="42"/>
    </location>
</feature>
<dbReference type="SUPFAM" id="SSF140453">
    <property type="entry name" value="EsxAB dimer-like"/>
    <property type="match status" value="1"/>
</dbReference>
<evidence type="ECO:0008006" key="4">
    <source>
        <dbReference type="Google" id="ProtNLM"/>
    </source>
</evidence>
<gene>
    <name evidence="2" type="ORF">GCM10025865_05440</name>
</gene>
<evidence type="ECO:0000256" key="1">
    <source>
        <dbReference type="SAM" id="Coils"/>
    </source>
</evidence>
<proteinExistence type="predicted"/>
<name>A0ABN6X8U5_9CELL</name>
<organism evidence="2 3">
    <name type="scientific">Paraoerskovia sediminicola</name>
    <dbReference type="NCBI Taxonomy" id="1138587"/>
    <lineage>
        <taxon>Bacteria</taxon>
        <taxon>Bacillati</taxon>
        <taxon>Actinomycetota</taxon>
        <taxon>Actinomycetes</taxon>
        <taxon>Micrococcales</taxon>
        <taxon>Cellulomonadaceae</taxon>
        <taxon>Paraoerskovia</taxon>
    </lineage>
</organism>
<evidence type="ECO:0000313" key="2">
    <source>
        <dbReference type="EMBL" id="BDZ41245.1"/>
    </source>
</evidence>
<dbReference type="InterPro" id="IPR036689">
    <property type="entry name" value="ESAT-6-like_sf"/>
</dbReference>
<dbReference type="Pfam" id="PF06013">
    <property type="entry name" value="WXG100"/>
    <property type="match status" value="1"/>
</dbReference>
<protein>
    <recommendedName>
        <fullName evidence="4">WXG100 family type VII secretion target</fullName>
    </recommendedName>
</protein>